<accession>A0A0D6R8P0</accession>
<evidence type="ECO:0000259" key="8">
    <source>
        <dbReference type="Pfam" id="PF13656"/>
    </source>
</evidence>
<dbReference type="PROSITE" id="PS01154">
    <property type="entry name" value="RNA_POL_L_13KD"/>
    <property type="match status" value="1"/>
</dbReference>
<keyword evidence="5" id="KW-0539">Nucleus</keyword>
<evidence type="ECO:0000256" key="2">
    <source>
        <dbReference type="ARBA" id="ARBA00022079"/>
    </source>
</evidence>
<dbReference type="GO" id="GO:0003677">
    <property type="term" value="F:DNA binding"/>
    <property type="evidence" value="ECO:0007669"/>
    <property type="project" value="InterPro"/>
</dbReference>
<dbReference type="FunFam" id="3.30.1360.10:FF:000006">
    <property type="entry name" value="DNA-directed RNA polymerases I and III subunit RPAC2"/>
    <property type="match status" value="1"/>
</dbReference>
<dbReference type="EMBL" id="GCKF01019497">
    <property type="protein sequence ID" value="JAG98709.1"/>
    <property type="molecule type" value="Transcribed_RNA"/>
</dbReference>
<feature type="domain" description="DNA-directed RNA polymerase RBP11-like dimerisation" evidence="8">
    <location>
        <begin position="12"/>
        <end position="82"/>
    </location>
</feature>
<dbReference type="GO" id="GO:0006383">
    <property type="term" value="P:transcription by RNA polymerase III"/>
    <property type="evidence" value="ECO:0007669"/>
    <property type="project" value="TreeGrafter"/>
</dbReference>
<evidence type="ECO:0000256" key="4">
    <source>
        <dbReference type="ARBA" id="ARBA00023163"/>
    </source>
</evidence>
<dbReference type="InterPro" id="IPR022905">
    <property type="entry name" value="Rpo11-like"/>
</dbReference>
<comment type="subcellular location">
    <subcellularLocation>
        <location evidence="1">Nucleus</location>
    </subcellularLocation>
</comment>
<feature type="region of interest" description="Disordered" evidence="7">
    <location>
        <begin position="1"/>
        <end position="22"/>
    </location>
</feature>
<proteinExistence type="inferred from homology"/>
<dbReference type="GO" id="GO:0006362">
    <property type="term" value="P:transcription elongation by RNA polymerase I"/>
    <property type="evidence" value="ECO:0007669"/>
    <property type="project" value="TreeGrafter"/>
</dbReference>
<dbReference type="AlphaFoldDB" id="A0A0D6R8P0"/>
<dbReference type="InterPro" id="IPR033898">
    <property type="entry name" value="RNAP_AC19"/>
</dbReference>
<dbReference type="PANTHER" id="PTHR13946">
    <property type="entry name" value="DNA-DIRECTED RNA POLYMERASE I,II,III"/>
    <property type="match status" value="1"/>
</dbReference>
<reference evidence="9" key="1">
    <citation type="submission" date="2015-03" db="EMBL/GenBank/DDBJ databases">
        <title>A transcriptome of Araucaria cunninghamii, an australian fine timber species.</title>
        <authorList>
            <person name="Jing Yi C.J.Y."/>
            <person name="Yin San L.Y.S."/>
            <person name="Abdul Karim S.S."/>
            <person name="Wan Azmi N.N."/>
            <person name="Hercus R.R."/>
            <person name="Croft L.L."/>
        </authorList>
    </citation>
    <scope>NUCLEOTIDE SEQUENCE</scope>
    <source>
        <strain evidence="9">MI0301</strain>
        <tissue evidence="9">Leaf</tissue>
    </source>
</reference>
<evidence type="ECO:0000256" key="3">
    <source>
        <dbReference type="ARBA" id="ARBA00022478"/>
    </source>
</evidence>
<evidence type="ECO:0000256" key="6">
    <source>
        <dbReference type="ARBA" id="ARBA00025751"/>
    </source>
</evidence>
<protein>
    <recommendedName>
        <fullName evidence="2">DNA-directed RNA polymerases I and III subunit RPAC2</fullName>
    </recommendedName>
</protein>
<dbReference type="HAMAP" id="MF_00261">
    <property type="entry name" value="RNApol_arch_Rpo11"/>
    <property type="match status" value="1"/>
</dbReference>
<dbReference type="SUPFAM" id="SSF55257">
    <property type="entry name" value="RBP11-like subunits of RNA polymerase"/>
    <property type="match status" value="1"/>
</dbReference>
<sequence>MELGSRENPSSSTFSFNDEDHTLGNSLRCVLNYDPRVEFCGYSVPHPSENRINMRIQTTGAPAKDVLKDALQDLMFMCQHVRGTFDGVVEGFRATEGLKGMSTESDHRS</sequence>
<evidence type="ECO:0000256" key="7">
    <source>
        <dbReference type="SAM" id="MobiDB-lite"/>
    </source>
</evidence>
<dbReference type="InterPro" id="IPR036603">
    <property type="entry name" value="RBP11-like"/>
</dbReference>
<dbReference type="GO" id="GO:0005736">
    <property type="term" value="C:RNA polymerase I complex"/>
    <property type="evidence" value="ECO:0007669"/>
    <property type="project" value="TreeGrafter"/>
</dbReference>
<dbReference type="PANTHER" id="PTHR13946:SF28">
    <property type="entry name" value="DNA-DIRECTED RNA POLYMERASES I AND III SUBUNIT RPAC2"/>
    <property type="match status" value="1"/>
</dbReference>
<comment type="similarity">
    <text evidence="6">Belongs to the archaeal Rpo11/eukaryotic RPB11/RPC19 RNA polymerase subunit family.</text>
</comment>
<dbReference type="InterPro" id="IPR009025">
    <property type="entry name" value="RBP11-like_dimer"/>
</dbReference>
<keyword evidence="4" id="KW-0804">Transcription</keyword>
<dbReference type="Pfam" id="PF13656">
    <property type="entry name" value="RNA_pol_L_2"/>
    <property type="match status" value="1"/>
</dbReference>
<dbReference type="InterPro" id="IPR008193">
    <property type="entry name" value="RNA_pol_Rpb11_13-16kDa_CS"/>
</dbReference>
<dbReference type="GO" id="GO:0005666">
    <property type="term" value="C:RNA polymerase III complex"/>
    <property type="evidence" value="ECO:0007669"/>
    <property type="project" value="TreeGrafter"/>
</dbReference>
<dbReference type="EMBL" id="GCKF01019498">
    <property type="protein sequence ID" value="JAG98708.1"/>
    <property type="molecule type" value="Transcribed_RNA"/>
</dbReference>
<dbReference type="EMBL" id="GCKF01019496">
    <property type="protein sequence ID" value="JAG98710.1"/>
    <property type="molecule type" value="Transcribed_RNA"/>
</dbReference>
<name>A0A0D6R8P0_ARACU</name>
<dbReference type="Gene3D" id="3.30.1360.10">
    <property type="entry name" value="RNA polymerase, RBP11-like subunit"/>
    <property type="match status" value="1"/>
</dbReference>
<dbReference type="GO" id="GO:0046983">
    <property type="term" value="F:protein dimerization activity"/>
    <property type="evidence" value="ECO:0007669"/>
    <property type="project" value="InterPro"/>
</dbReference>
<organism evidence="9">
    <name type="scientific">Araucaria cunninghamii</name>
    <name type="common">Hoop pine</name>
    <name type="synonym">Moreton Bay pine</name>
    <dbReference type="NCBI Taxonomy" id="56994"/>
    <lineage>
        <taxon>Eukaryota</taxon>
        <taxon>Viridiplantae</taxon>
        <taxon>Streptophyta</taxon>
        <taxon>Embryophyta</taxon>
        <taxon>Tracheophyta</taxon>
        <taxon>Spermatophyta</taxon>
        <taxon>Pinopsida</taxon>
        <taxon>Pinidae</taxon>
        <taxon>Conifers II</taxon>
        <taxon>Araucariales</taxon>
        <taxon>Araucariaceae</taxon>
        <taxon>Araucaria</taxon>
    </lineage>
</organism>
<dbReference type="CDD" id="cd07029">
    <property type="entry name" value="RNAP_I_III_AC19"/>
    <property type="match status" value="1"/>
</dbReference>
<evidence type="ECO:0000256" key="1">
    <source>
        <dbReference type="ARBA" id="ARBA00004123"/>
    </source>
</evidence>
<keyword evidence="3" id="KW-0240">DNA-directed RNA polymerase</keyword>
<feature type="compositionally biased region" description="Polar residues" evidence="7">
    <location>
        <begin position="7"/>
        <end position="16"/>
    </location>
</feature>
<dbReference type="GO" id="GO:0003899">
    <property type="term" value="F:DNA-directed RNA polymerase activity"/>
    <property type="evidence" value="ECO:0007669"/>
    <property type="project" value="InterPro"/>
</dbReference>
<evidence type="ECO:0000256" key="5">
    <source>
        <dbReference type="ARBA" id="ARBA00023242"/>
    </source>
</evidence>
<evidence type="ECO:0000313" key="9">
    <source>
        <dbReference type="EMBL" id="JAG98708.1"/>
    </source>
</evidence>